<dbReference type="Gene3D" id="1.10.510.10">
    <property type="entry name" value="Transferase(Phosphotransferase) domain 1"/>
    <property type="match status" value="1"/>
</dbReference>
<keyword evidence="1" id="KW-0732">Signal</keyword>
<dbReference type="CDD" id="cd00180">
    <property type="entry name" value="PKc"/>
    <property type="match status" value="1"/>
</dbReference>
<feature type="domain" description="Protein kinase" evidence="2">
    <location>
        <begin position="528"/>
        <end position="787"/>
    </location>
</feature>
<dbReference type="OrthoDB" id="270970at2759"/>
<organism evidence="3 4">
    <name type="scientific">Paraglomus occultum</name>
    <dbReference type="NCBI Taxonomy" id="144539"/>
    <lineage>
        <taxon>Eukaryota</taxon>
        <taxon>Fungi</taxon>
        <taxon>Fungi incertae sedis</taxon>
        <taxon>Mucoromycota</taxon>
        <taxon>Glomeromycotina</taxon>
        <taxon>Glomeromycetes</taxon>
        <taxon>Paraglomerales</taxon>
        <taxon>Paraglomeraceae</taxon>
        <taxon>Paraglomus</taxon>
    </lineage>
</organism>
<dbReference type="SUPFAM" id="SSF56112">
    <property type="entry name" value="Protein kinase-like (PK-like)"/>
    <property type="match status" value="1"/>
</dbReference>
<evidence type="ECO:0000256" key="1">
    <source>
        <dbReference type="SAM" id="SignalP"/>
    </source>
</evidence>
<dbReference type="EMBL" id="CAJVPJ010000552">
    <property type="protein sequence ID" value="CAG8536607.1"/>
    <property type="molecule type" value="Genomic_DNA"/>
</dbReference>
<feature type="signal peptide" evidence="1">
    <location>
        <begin position="1"/>
        <end position="29"/>
    </location>
</feature>
<evidence type="ECO:0000313" key="3">
    <source>
        <dbReference type="EMBL" id="CAG8536607.1"/>
    </source>
</evidence>
<proteinExistence type="predicted"/>
<dbReference type="PANTHER" id="PTHR44167:SF18">
    <property type="entry name" value="PROTEIN KINASE DOMAIN-CONTAINING PROTEIN"/>
    <property type="match status" value="1"/>
</dbReference>
<reference evidence="3" key="1">
    <citation type="submission" date="2021-06" db="EMBL/GenBank/DDBJ databases">
        <authorList>
            <person name="Kallberg Y."/>
            <person name="Tangrot J."/>
            <person name="Rosling A."/>
        </authorList>
    </citation>
    <scope>NUCLEOTIDE SEQUENCE</scope>
    <source>
        <strain evidence="3">IA702</strain>
    </source>
</reference>
<dbReference type="GO" id="GO:0005524">
    <property type="term" value="F:ATP binding"/>
    <property type="evidence" value="ECO:0007669"/>
    <property type="project" value="InterPro"/>
</dbReference>
<dbReference type="PROSITE" id="PS50011">
    <property type="entry name" value="PROTEIN_KINASE_DOM"/>
    <property type="match status" value="1"/>
</dbReference>
<protein>
    <submittedName>
        <fullName evidence="3">10027_t:CDS:1</fullName>
    </submittedName>
</protein>
<sequence>MFPSTIRNPNTFSFEVFLVLLLIFSNSQTDSHPEPRGVDHCAFAYENRFYVFGGGVANNGNNSDFSYINTPFNVSEPAQWNSLPISKVVDQPACSVTSNGILYVTGGTVPHDNKYAGIQSFDLKKDTLGSWYTPNTKGLNTSQHLSRRGHKSIVVQTSEGEEVLFIFGGSESNDAFILNVKSSIWETITEGPDAPPPMDIFAMTFSKDNIYIIGPLTSGKNLWAFHIPKKIWFNPQTTVNIPVNARVEYAGKLNDTIYLMDSGDSSSMWKWNLVDNSTTFFTPPDYTEAGFHYALAQLPGSDVFITYGGKTGSKATDSLAAFNMTQNAWVTQVNKITNIPNDQYRGGLLAPGQEDPFSKPPQKSTINTGNKTDPTKIGLVDILCTVESVILIMLFIVIIVLAWRSYRRRKDRKEAEAEELTIVDTCEVFGNNAKICSQREDIETGCHRVSEQTYRPPNIEASVKCNSISSNTTVRTSNHTVKLNSTPSTPSSLLNELRILSEMAMTTTFESSSSSLVSPSAPEGTILFDRYKLEGKPKFDVSESVRYAEDVTVSEAVAVKFFSDYDSFNREVTMLKFLRSKFVGALRDAFHVPDAAVWKYAMTMDYYSMSLDVFIHSRKNRLDDLYMRMVVKSIAQAIQYVHNHEIVHLDIHPGNFVHEVYDVNKWRLIDFESARVDGKEDVGSSTLRYAPPELVKAGTCGTNIKADTSMDMWSFGCTIYELCTGSPLFLDDNEATARLLDAYDTQHFEFPIKKVPDVQAQHILENLLVVNPMKRVSVEEILKGAYLTGGADNTQIYNMQSESTERIINSLNKNTSVVFSVQEAINIIGNSISDTRDAIVPRLFMLLSEKKAHTVFKPKTWGKNTFVLHLLCEGYASDNSEAHFTDHPGYMIYNARPFLAKAGPYLSILVDLIGSAAGFFTGLQLPDRLTDAIFNIRSCPVDYFKKIDETDGDSLNKMKYAQGPALRELEAFLSENDPLREYGGLHRITMSDGRWRWVCNSCRERAYHSHGNHGC</sequence>
<feature type="chain" id="PRO_5040238251" evidence="1">
    <location>
        <begin position="30"/>
        <end position="1015"/>
    </location>
</feature>
<dbReference type="InterPro" id="IPR000719">
    <property type="entry name" value="Prot_kinase_dom"/>
</dbReference>
<dbReference type="InterPro" id="IPR015915">
    <property type="entry name" value="Kelch-typ_b-propeller"/>
</dbReference>
<accession>A0A9N9AQM1</accession>
<dbReference type="PANTHER" id="PTHR44167">
    <property type="entry name" value="OVARIAN-SPECIFIC SERINE/THREONINE-PROTEIN KINASE LOK-RELATED"/>
    <property type="match status" value="1"/>
</dbReference>
<dbReference type="InterPro" id="IPR011009">
    <property type="entry name" value="Kinase-like_dom_sf"/>
</dbReference>
<dbReference type="Gene3D" id="2.120.10.80">
    <property type="entry name" value="Kelch-type beta propeller"/>
    <property type="match status" value="1"/>
</dbReference>
<dbReference type="Pfam" id="PF00069">
    <property type="entry name" value="Pkinase"/>
    <property type="match status" value="1"/>
</dbReference>
<dbReference type="Pfam" id="PF24681">
    <property type="entry name" value="Kelch_KLHDC2_KLHL20_DRC7"/>
    <property type="match status" value="1"/>
</dbReference>
<dbReference type="Proteomes" id="UP000789572">
    <property type="component" value="Unassembled WGS sequence"/>
</dbReference>
<dbReference type="GO" id="GO:0044773">
    <property type="term" value="P:mitotic DNA damage checkpoint signaling"/>
    <property type="evidence" value="ECO:0007669"/>
    <property type="project" value="TreeGrafter"/>
</dbReference>
<comment type="caution">
    <text evidence="3">The sequence shown here is derived from an EMBL/GenBank/DDBJ whole genome shotgun (WGS) entry which is preliminary data.</text>
</comment>
<dbReference type="SUPFAM" id="SSF117281">
    <property type="entry name" value="Kelch motif"/>
    <property type="match status" value="1"/>
</dbReference>
<dbReference type="SMART" id="SM00220">
    <property type="entry name" value="S_TKc"/>
    <property type="match status" value="1"/>
</dbReference>
<gene>
    <name evidence="3" type="ORF">POCULU_LOCUS4324</name>
</gene>
<dbReference type="GO" id="GO:0004674">
    <property type="term" value="F:protein serine/threonine kinase activity"/>
    <property type="evidence" value="ECO:0007669"/>
    <property type="project" value="TreeGrafter"/>
</dbReference>
<keyword evidence="4" id="KW-1185">Reference proteome</keyword>
<dbReference type="GO" id="GO:0005737">
    <property type="term" value="C:cytoplasm"/>
    <property type="evidence" value="ECO:0007669"/>
    <property type="project" value="TreeGrafter"/>
</dbReference>
<evidence type="ECO:0000259" key="2">
    <source>
        <dbReference type="PROSITE" id="PS50011"/>
    </source>
</evidence>
<dbReference type="AlphaFoldDB" id="A0A9N9AQM1"/>
<dbReference type="GO" id="GO:0005634">
    <property type="term" value="C:nucleus"/>
    <property type="evidence" value="ECO:0007669"/>
    <property type="project" value="TreeGrafter"/>
</dbReference>
<evidence type="ECO:0000313" key="4">
    <source>
        <dbReference type="Proteomes" id="UP000789572"/>
    </source>
</evidence>
<name>A0A9N9AQM1_9GLOM</name>